<geneLocation type="mitochondrion" evidence="2"/>
<proteinExistence type="predicted"/>
<sequence>MGLVSALTSLTSRKAPNTLFLFYVLCHRRVRKGKEASILLYPVFSQPMISEQVSSQTRKPAIPKPLKAVPESRV</sequence>
<name>A0A1Y0B2B4_9LAMI</name>
<organism evidence="2">
    <name type="scientific">Utricularia reniformis</name>
    <dbReference type="NCBI Taxonomy" id="192314"/>
    <lineage>
        <taxon>Eukaryota</taxon>
        <taxon>Viridiplantae</taxon>
        <taxon>Streptophyta</taxon>
        <taxon>Embryophyta</taxon>
        <taxon>Tracheophyta</taxon>
        <taxon>Spermatophyta</taxon>
        <taxon>Magnoliopsida</taxon>
        <taxon>eudicotyledons</taxon>
        <taxon>Gunneridae</taxon>
        <taxon>Pentapetalae</taxon>
        <taxon>asterids</taxon>
        <taxon>lamiids</taxon>
        <taxon>Lamiales</taxon>
        <taxon>Lentibulariaceae</taxon>
        <taxon>Utricularia</taxon>
    </lineage>
</organism>
<dbReference type="AlphaFoldDB" id="A0A1Y0B2B4"/>
<protein>
    <submittedName>
        <fullName evidence="2">Uncharacterized protein</fullName>
    </submittedName>
</protein>
<feature type="region of interest" description="Disordered" evidence="1">
    <location>
        <begin position="55"/>
        <end position="74"/>
    </location>
</feature>
<keyword evidence="2" id="KW-0496">Mitochondrion</keyword>
<reference evidence="2" key="1">
    <citation type="submission" date="2017-03" db="EMBL/GenBank/DDBJ databases">
        <title>The mitochondrial genome of the carnivorous plant Utricularia reniformis (Lentibulariaceae): structure, comparative analysis and evolutionary landmarks.</title>
        <authorList>
            <person name="Silva S.R."/>
            <person name="Alvarenga D.O."/>
            <person name="Michael T.P."/>
            <person name="Miranda V.F.O."/>
            <person name="Varani A.M."/>
        </authorList>
    </citation>
    <scope>NUCLEOTIDE SEQUENCE</scope>
</reference>
<dbReference type="EMBL" id="KY774314">
    <property type="protein sequence ID" value="ART31531.1"/>
    <property type="molecule type" value="Genomic_DNA"/>
</dbReference>
<gene>
    <name evidence="2" type="ORF">AEK19_MT1333</name>
</gene>
<evidence type="ECO:0000256" key="1">
    <source>
        <dbReference type="SAM" id="MobiDB-lite"/>
    </source>
</evidence>
<accession>A0A1Y0B2B4</accession>
<evidence type="ECO:0000313" key="2">
    <source>
        <dbReference type="EMBL" id="ART31531.1"/>
    </source>
</evidence>